<dbReference type="InterPro" id="IPR001270">
    <property type="entry name" value="ClpA/B"/>
</dbReference>
<dbReference type="GO" id="GO:0005737">
    <property type="term" value="C:cytoplasm"/>
    <property type="evidence" value="ECO:0007669"/>
    <property type="project" value="TreeGrafter"/>
</dbReference>
<evidence type="ECO:0000256" key="1">
    <source>
        <dbReference type="ARBA" id="ARBA00022741"/>
    </source>
</evidence>
<gene>
    <name evidence="4" type="ORF">M422DRAFT_134755</name>
</gene>
<keyword evidence="5" id="KW-1185">Reference proteome</keyword>
<accession>A0A0C9VK38</accession>
<dbReference type="Gene3D" id="3.40.50.300">
    <property type="entry name" value="P-loop containing nucleotide triphosphate hydrolases"/>
    <property type="match status" value="1"/>
</dbReference>
<dbReference type="GO" id="GO:0016887">
    <property type="term" value="F:ATP hydrolysis activity"/>
    <property type="evidence" value="ECO:0007669"/>
    <property type="project" value="InterPro"/>
</dbReference>
<dbReference type="GO" id="GO:0034605">
    <property type="term" value="P:cellular response to heat"/>
    <property type="evidence" value="ECO:0007669"/>
    <property type="project" value="TreeGrafter"/>
</dbReference>
<dbReference type="Proteomes" id="UP000054279">
    <property type="component" value="Unassembled WGS sequence"/>
</dbReference>
<dbReference type="HOGENOM" id="CLU_2489553_0_0_1"/>
<evidence type="ECO:0000313" key="5">
    <source>
        <dbReference type="Proteomes" id="UP000054279"/>
    </source>
</evidence>
<reference evidence="4 5" key="1">
    <citation type="submission" date="2014-06" db="EMBL/GenBank/DDBJ databases">
        <title>Evolutionary Origins and Diversification of the Mycorrhizal Mutualists.</title>
        <authorList>
            <consortium name="DOE Joint Genome Institute"/>
            <consortium name="Mycorrhizal Genomics Consortium"/>
            <person name="Kohler A."/>
            <person name="Kuo A."/>
            <person name="Nagy L.G."/>
            <person name="Floudas D."/>
            <person name="Copeland A."/>
            <person name="Barry K.W."/>
            <person name="Cichocki N."/>
            <person name="Veneault-Fourrey C."/>
            <person name="LaButti K."/>
            <person name="Lindquist E.A."/>
            <person name="Lipzen A."/>
            <person name="Lundell T."/>
            <person name="Morin E."/>
            <person name="Murat C."/>
            <person name="Riley R."/>
            <person name="Ohm R."/>
            <person name="Sun H."/>
            <person name="Tunlid A."/>
            <person name="Henrissat B."/>
            <person name="Grigoriev I.V."/>
            <person name="Hibbett D.S."/>
            <person name="Martin F."/>
        </authorList>
    </citation>
    <scope>NUCLEOTIDE SEQUENCE [LARGE SCALE GENOMIC DNA]</scope>
    <source>
        <strain evidence="4 5">SS14</strain>
    </source>
</reference>
<feature type="non-terminal residue" evidence="4">
    <location>
        <position position="87"/>
    </location>
</feature>
<dbReference type="Pfam" id="PF07724">
    <property type="entry name" value="AAA_2"/>
    <property type="match status" value="1"/>
</dbReference>
<evidence type="ECO:0000313" key="4">
    <source>
        <dbReference type="EMBL" id="KIJ38075.1"/>
    </source>
</evidence>
<dbReference type="PANTHER" id="PTHR11638:SF176">
    <property type="entry name" value="HEAT SHOCK PROTEIN 78, MITOCHONDRIAL"/>
    <property type="match status" value="1"/>
</dbReference>
<protein>
    <recommendedName>
        <fullName evidence="3">ATPase AAA-type core domain-containing protein</fullName>
    </recommendedName>
</protein>
<dbReference type="EMBL" id="KN837163">
    <property type="protein sequence ID" value="KIJ38075.1"/>
    <property type="molecule type" value="Genomic_DNA"/>
</dbReference>
<sequence length="87" mass="9221">TLSQRIIGQDAALHAVSNIAHISCACLANPDWPVAGFLCLGPTGVGKTELCKALAQFLFNDVKRGLITINVSEVLPWYTVSRLIGAA</sequence>
<dbReference type="GO" id="GO:0005524">
    <property type="term" value="F:ATP binding"/>
    <property type="evidence" value="ECO:0007669"/>
    <property type="project" value="UniProtKB-KW"/>
</dbReference>
<dbReference type="PRINTS" id="PR00300">
    <property type="entry name" value="CLPPROTEASEA"/>
</dbReference>
<dbReference type="InterPro" id="IPR027417">
    <property type="entry name" value="P-loop_NTPase"/>
</dbReference>
<dbReference type="OrthoDB" id="47330at2759"/>
<evidence type="ECO:0000256" key="2">
    <source>
        <dbReference type="ARBA" id="ARBA00022840"/>
    </source>
</evidence>
<dbReference type="InterPro" id="IPR050130">
    <property type="entry name" value="ClpA_ClpB"/>
</dbReference>
<proteinExistence type="predicted"/>
<feature type="non-terminal residue" evidence="4">
    <location>
        <position position="1"/>
    </location>
</feature>
<organism evidence="4 5">
    <name type="scientific">Sphaerobolus stellatus (strain SS14)</name>
    <dbReference type="NCBI Taxonomy" id="990650"/>
    <lineage>
        <taxon>Eukaryota</taxon>
        <taxon>Fungi</taxon>
        <taxon>Dikarya</taxon>
        <taxon>Basidiomycota</taxon>
        <taxon>Agaricomycotina</taxon>
        <taxon>Agaricomycetes</taxon>
        <taxon>Phallomycetidae</taxon>
        <taxon>Geastrales</taxon>
        <taxon>Sphaerobolaceae</taxon>
        <taxon>Sphaerobolus</taxon>
    </lineage>
</organism>
<feature type="domain" description="ATPase AAA-type core" evidence="3">
    <location>
        <begin position="33"/>
        <end position="87"/>
    </location>
</feature>
<dbReference type="AlphaFoldDB" id="A0A0C9VK38"/>
<dbReference type="PANTHER" id="PTHR11638">
    <property type="entry name" value="ATP-DEPENDENT CLP PROTEASE"/>
    <property type="match status" value="1"/>
</dbReference>
<evidence type="ECO:0000259" key="3">
    <source>
        <dbReference type="Pfam" id="PF07724"/>
    </source>
</evidence>
<dbReference type="SUPFAM" id="SSF52540">
    <property type="entry name" value="P-loop containing nucleoside triphosphate hydrolases"/>
    <property type="match status" value="1"/>
</dbReference>
<keyword evidence="1" id="KW-0547">Nucleotide-binding</keyword>
<keyword evidence="2" id="KW-0067">ATP-binding</keyword>
<name>A0A0C9VK38_SPHS4</name>
<dbReference type="InterPro" id="IPR003959">
    <property type="entry name" value="ATPase_AAA_core"/>
</dbReference>